<keyword evidence="2" id="KW-0472">Membrane</keyword>
<keyword evidence="2" id="KW-0812">Transmembrane</keyword>
<gene>
    <name evidence="3" type="ORF">BDU57DRAFT_162712</name>
</gene>
<accession>A0A6A5QR61</accession>
<proteinExistence type="predicted"/>
<keyword evidence="2" id="KW-1133">Transmembrane helix</keyword>
<feature type="transmembrane region" description="Helical" evidence="2">
    <location>
        <begin position="98"/>
        <end position="117"/>
    </location>
</feature>
<dbReference type="AlphaFoldDB" id="A0A6A5QR61"/>
<evidence type="ECO:0000313" key="4">
    <source>
        <dbReference type="Proteomes" id="UP000800096"/>
    </source>
</evidence>
<evidence type="ECO:0000313" key="3">
    <source>
        <dbReference type="EMBL" id="KAF1917358.1"/>
    </source>
</evidence>
<keyword evidence="4" id="KW-1185">Reference proteome</keyword>
<dbReference type="EMBL" id="ML979134">
    <property type="protein sequence ID" value="KAF1917358.1"/>
    <property type="molecule type" value="Genomic_DNA"/>
</dbReference>
<feature type="region of interest" description="Disordered" evidence="1">
    <location>
        <begin position="1"/>
        <end position="31"/>
    </location>
</feature>
<protein>
    <submittedName>
        <fullName evidence="3">Uncharacterized protein</fullName>
    </submittedName>
</protein>
<dbReference type="Proteomes" id="UP000800096">
    <property type="component" value="Unassembled WGS sequence"/>
</dbReference>
<name>A0A6A5QR61_AMPQU</name>
<reference evidence="3" key="1">
    <citation type="journal article" date="2020" name="Stud. Mycol.">
        <title>101 Dothideomycetes genomes: a test case for predicting lifestyles and emergence of pathogens.</title>
        <authorList>
            <person name="Haridas S."/>
            <person name="Albert R."/>
            <person name="Binder M."/>
            <person name="Bloem J."/>
            <person name="Labutti K."/>
            <person name="Salamov A."/>
            <person name="Andreopoulos B."/>
            <person name="Baker S."/>
            <person name="Barry K."/>
            <person name="Bills G."/>
            <person name="Bluhm B."/>
            <person name="Cannon C."/>
            <person name="Castanera R."/>
            <person name="Culley D."/>
            <person name="Daum C."/>
            <person name="Ezra D."/>
            <person name="Gonzalez J."/>
            <person name="Henrissat B."/>
            <person name="Kuo A."/>
            <person name="Liang C."/>
            <person name="Lipzen A."/>
            <person name="Lutzoni F."/>
            <person name="Magnuson J."/>
            <person name="Mondo S."/>
            <person name="Nolan M."/>
            <person name="Ohm R."/>
            <person name="Pangilinan J."/>
            <person name="Park H.-J."/>
            <person name="Ramirez L."/>
            <person name="Alfaro M."/>
            <person name="Sun H."/>
            <person name="Tritt A."/>
            <person name="Yoshinaga Y."/>
            <person name="Zwiers L.-H."/>
            <person name="Turgeon B."/>
            <person name="Goodwin S."/>
            <person name="Spatafora J."/>
            <person name="Crous P."/>
            <person name="Grigoriev I."/>
        </authorList>
    </citation>
    <scope>NUCLEOTIDE SEQUENCE</scope>
    <source>
        <strain evidence="3">HMLAC05119</strain>
    </source>
</reference>
<evidence type="ECO:0000256" key="1">
    <source>
        <dbReference type="SAM" id="MobiDB-lite"/>
    </source>
</evidence>
<organism evidence="3 4">
    <name type="scientific">Ampelomyces quisqualis</name>
    <name type="common">Powdery mildew agent</name>
    <dbReference type="NCBI Taxonomy" id="50730"/>
    <lineage>
        <taxon>Eukaryota</taxon>
        <taxon>Fungi</taxon>
        <taxon>Dikarya</taxon>
        <taxon>Ascomycota</taxon>
        <taxon>Pezizomycotina</taxon>
        <taxon>Dothideomycetes</taxon>
        <taxon>Pleosporomycetidae</taxon>
        <taxon>Pleosporales</taxon>
        <taxon>Pleosporineae</taxon>
        <taxon>Phaeosphaeriaceae</taxon>
        <taxon>Ampelomyces</taxon>
    </lineage>
</organism>
<sequence>MYRQREQRTVKTQSEAQPPPALSHHQNTNNDIFLPPSPTAYKLQTDTYTYTYTYLPTHHQQTTRNPLSFLPSSTARPRSTAHQQENLSITMPLKQNDTIVLILCLLAVSAVAFAWFLNRVCRRVLDAEVLSLQMQSQGVCGDGSGSGVGDGGPRCE</sequence>
<evidence type="ECO:0000256" key="2">
    <source>
        <dbReference type="SAM" id="Phobius"/>
    </source>
</evidence>